<dbReference type="Pfam" id="PF05746">
    <property type="entry name" value="DALR_1"/>
    <property type="match status" value="1"/>
</dbReference>
<evidence type="ECO:0000256" key="1">
    <source>
        <dbReference type="ARBA" id="ARBA00004496"/>
    </source>
</evidence>
<name>A0A662D5B7_UNCAE</name>
<comment type="caution">
    <text evidence="12">The sequence shown here is derived from an EMBL/GenBank/DDBJ whole genome shotgun (WGS) entry which is preliminary data.</text>
</comment>
<dbReference type="PROSITE" id="PS50861">
    <property type="entry name" value="AA_TRNA_LIGASE_II_GLYAB"/>
    <property type="match status" value="1"/>
</dbReference>
<accession>A0A662D5B7</accession>
<comment type="similarity">
    <text evidence="2 10">Belongs to the class-II aminoacyl-tRNA synthetase family.</text>
</comment>
<dbReference type="InterPro" id="IPR015944">
    <property type="entry name" value="Gly-tRNA-synth_bsu"/>
</dbReference>
<keyword evidence="6 10" id="KW-0067">ATP-binding</keyword>
<dbReference type="NCBIfam" id="TIGR00211">
    <property type="entry name" value="glyS"/>
    <property type="match status" value="1"/>
</dbReference>
<dbReference type="SUPFAM" id="SSF109604">
    <property type="entry name" value="HD-domain/PDEase-like"/>
    <property type="match status" value="1"/>
</dbReference>
<proteinExistence type="inferred from homology"/>
<dbReference type="AlphaFoldDB" id="A0A662D5B7"/>
<evidence type="ECO:0000256" key="10">
    <source>
        <dbReference type="HAMAP-Rule" id="MF_00255"/>
    </source>
</evidence>
<dbReference type="GO" id="GO:0005524">
    <property type="term" value="F:ATP binding"/>
    <property type="evidence" value="ECO:0007669"/>
    <property type="project" value="UniProtKB-UniRule"/>
</dbReference>
<dbReference type="EC" id="6.1.1.14" evidence="10"/>
<comment type="catalytic activity">
    <reaction evidence="9 10">
        <text>tRNA(Gly) + glycine + ATP = glycyl-tRNA(Gly) + AMP + diphosphate</text>
        <dbReference type="Rhea" id="RHEA:16013"/>
        <dbReference type="Rhea" id="RHEA-COMP:9664"/>
        <dbReference type="Rhea" id="RHEA-COMP:9683"/>
        <dbReference type="ChEBI" id="CHEBI:30616"/>
        <dbReference type="ChEBI" id="CHEBI:33019"/>
        <dbReference type="ChEBI" id="CHEBI:57305"/>
        <dbReference type="ChEBI" id="CHEBI:78442"/>
        <dbReference type="ChEBI" id="CHEBI:78522"/>
        <dbReference type="ChEBI" id="CHEBI:456215"/>
        <dbReference type="EC" id="6.1.1.14"/>
    </reaction>
</comment>
<protein>
    <recommendedName>
        <fullName evidence="10">Glycine--tRNA ligase beta subunit</fullName>
        <ecNumber evidence="10">6.1.1.14</ecNumber>
    </recommendedName>
    <alternativeName>
        <fullName evidence="10">Glycyl-tRNA synthetase beta subunit</fullName>
        <shortName evidence="10">GlyRS</shortName>
    </alternativeName>
</protein>
<dbReference type="PRINTS" id="PR01045">
    <property type="entry name" value="TRNASYNTHGB"/>
</dbReference>
<dbReference type="HAMAP" id="MF_00255">
    <property type="entry name" value="Gly_tRNA_synth_beta"/>
    <property type="match status" value="1"/>
</dbReference>
<dbReference type="GO" id="GO:0004814">
    <property type="term" value="F:arginine-tRNA ligase activity"/>
    <property type="evidence" value="ECO:0007669"/>
    <property type="project" value="InterPro"/>
</dbReference>
<gene>
    <name evidence="10" type="primary">glyS</name>
    <name evidence="12" type="ORF">DRZ78_01355</name>
</gene>
<evidence type="ECO:0000256" key="7">
    <source>
        <dbReference type="ARBA" id="ARBA00022917"/>
    </source>
</evidence>
<dbReference type="GO" id="GO:0005829">
    <property type="term" value="C:cytosol"/>
    <property type="evidence" value="ECO:0007669"/>
    <property type="project" value="TreeGrafter"/>
</dbReference>
<comment type="subcellular location">
    <subcellularLocation>
        <location evidence="1 10">Cytoplasm</location>
    </subcellularLocation>
</comment>
<evidence type="ECO:0000256" key="6">
    <source>
        <dbReference type="ARBA" id="ARBA00022840"/>
    </source>
</evidence>
<evidence type="ECO:0000256" key="9">
    <source>
        <dbReference type="ARBA" id="ARBA00047937"/>
    </source>
</evidence>
<dbReference type="EMBL" id="QMPY01000034">
    <property type="protein sequence ID" value="RLE08285.1"/>
    <property type="molecule type" value="Genomic_DNA"/>
</dbReference>
<evidence type="ECO:0000313" key="12">
    <source>
        <dbReference type="EMBL" id="RLE08285.1"/>
    </source>
</evidence>
<evidence type="ECO:0000256" key="3">
    <source>
        <dbReference type="ARBA" id="ARBA00022490"/>
    </source>
</evidence>
<dbReference type="GO" id="GO:0006426">
    <property type="term" value="P:glycyl-tRNA aminoacylation"/>
    <property type="evidence" value="ECO:0007669"/>
    <property type="project" value="UniProtKB-UniRule"/>
</dbReference>
<dbReference type="InterPro" id="IPR006194">
    <property type="entry name" value="Gly-tRNA-synth_heterodimer"/>
</dbReference>
<reference evidence="12 13" key="1">
    <citation type="submission" date="2018-06" db="EMBL/GenBank/DDBJ databases">
        <title>Extensive metabolic versatility and redundancy in microbially diverse, dynamic hydrothermal sediments.</title>
        <authorList>
            <person name="Dombrowski N."/>
            <person name="Teske A."/>
            <person name="Baker B.J."/>
        </authorList>
    </citation>
    <scope>NUCLEOTIDE SEQUENCE [LARGE SCALE GENOMIC DNA]</scope>
    <source>
        <strain evidence="12">B7_G13</strain>
    </source>
</reference>
<keyword evidence="3 10" id="KW-0963">Cytoplasm</keyword>
<keyword evidence="4 10" id="KW-0436">Ligase</keyword>
<organism evidence="12 13">
    <name type="scientific">Aerophobetes bacterium</name>
    <dbReference type="NCBI Taxonomy" id="2030807"/>
    <lineage>
        <taxon>Bacteria</taxon>
        <taxon>Candidatus Aerophobota</taxon>
    </lineage>
</organism>
<evidence type="ECO:0000256" key="4">
    <source>
        <dbReference type="ARBA" id="ARBA00022598"/>
    </source>
</evidence>
<keyword evidence="8 10" id="KW-0030">Aminoacyl-tRNA synthetase</keyword>
<dbReference type="PANTHER" id="PTHR30075">
    <property type="entry name" value="GLYCYL-TRNA SYNTHETASE"/>
    <property type="match status" value="1"/>
</dbReference>
<keyword evidence="5 10" id="KW-0547">Nucleotide-binding</keyword>
<dbReference type="Pfam" id="PF02092">
    <property type="entry name" value="tRNA_synt_2f"/>
    <property type="match status" value="1"/>
</dbReference>
<evidence type="ECO:0000256" key="8">
    <source>
        <dbReference type="ARBA" id="ARBA00023146"/>
    </source>
</evidence>
<evidence type="ECO:0000259" key="11">
    <source>
        <dbReference type="Pfam" id="PF05746"/>
    </source>
</evidence>
<feature type="domain" description="DALR anticodon binding" evidence="11">
    <location>
        <begin position="625"/>
        <end position="726"/>
    </location>
</feature>
<sequence>MPAGHWELAKGKDLLKEYDVWPISVPAFILSTEKKENPMSKTALLEIGVEELPSTSVQDALIQLKEKAEELFNSFRLDYERIATFGSSRRLILQVENLSSQQREKIEKEIGPPKVVVFNEKGELTPKGKDYLKAKGIELKDLGIERLEKGEYVYIKRETPGRLTKELLPIIFPQLIKSLRFSKSMRWGEGNFYFGRPIRYLLALFGEEMIKFKVAGITSDRKTTGHHYLSPSVFSIKNPQEYPRALRKKWVIIDPAKRKELILKQIRKIISSLEKEGHQAEIVEEEELLREVVYLTEYPTLFLGEFDHHFLSLPSPILRACLRDYQKHFSVRDKNGPLPYFVGVREGNRKYLKEVVEGNQRVLNARLADAKFFFEEDKKVPLHKRVPSLKEVVVQKKLGSYYDKTMRLVKLGSRLSSYFGENEEVKKRVERAAYLCKADIVTQVVREFPALQGIMGREYALHSGENPRVAQAIFEHKLPRFNTDELPQTTEGAILSLADKIDTLTGSFWAGFIPSGSEDPWGLRREAQGVVEIILKREWKIPLSYLIKESLKLYGEKGEEEEIDVKLREFFRTRIVNILKEKGIGADQIKAVLKVGFDDIDDVVKRAEALHTLSLRKEFKEEVIAIVRLMNILKQAEQWRIKIPEEVKEELLMEKEEKDLCFLWKEIEIETKKLLNKQKYTEAYQKLSLLKGPIHNFFEKVLVMSEDEKLRINRLSLLNKIKNLFTRIADFTELQVK</sequence>
<evidence type="ECO:0000313" key="13">
    <source>
        <dbReference type="Proteomes" id="UP000277457"/>
    </source>
</evidence>
<dbReference type="Proteomes" id="UP000277457">
    <property type="component" value="Unassembled WGS sequence"/>
</dbReference>
<dbReference type="GO" id="GO:0006420">
    <property type="term" value="P:arginyl-tRNA aminoacylation"/>
    <property type="evidence" value="ECO:0007669"/>
    <property type="project" value="InterPro"/>
</dbReference>
<keyword evidence="7 10" id="KW-0648">Protein biosynthesis</keyword>
<dbReference type="PANTHER" id="PTHR30075:SF2">
    <property type="entry name" value="GLYCINE--TRNA LIGASE, CHLOROPLASTIC_MITOCHONDRIAL 2"/>
    <property type="match status" value="1"/>
</dbReference>
<evidence type="ECO:0000256" key="2">
    <source>
        <dbReference type="ARBA" id="ARBA00008226"/>
    </source>
</evidence>
<comment type="subunit">
    <text evidence="10">Tetramer of two alpha and two beta subunits.</text>
</comment>
<evidence type="ECO:0000256" key="5">
    <source>
        <dbReference type="ARBA" id="ARBA00022741"/>
    </source>
</evidence>
<dbReference type="InterPro" id="IPR008909">
    <property type="entry name" value="DALR_anticod-bd"/>
</dbReference>
<dbReference type="GO" id="GO:0004820">
    <property type="term" value="F:glycine-tRNA ligase activity"/>
    <property type="evidence" value="ECO:0007669"/>
    <property type="project" value="UniProtKB-UniRule"/>
</dbReference>